<accession>A0A9P7FR22</accession>
<feature type="non-terminal residue" evidence="1">
    <location>
        <position position="1"/>
    </location>
</feature>
<dbReference type="Proteomes" id="UP000717328">
    <property type="component" value="Unassembled WGS sequence"/>
</dbReference>
<dbReference type="AlphaFoldDB" id="A0A9P7FR22"/>
<evidence type="ECO:0008006" key="3">
    <source>
        <dbReference type="Google" id="ProtNLM"/>
    </source>
</evidence>
<reference evidence="1" key="2">
    <citation type="submission" date="2021-10" db="EMBL/GenBank/DDBJ databases">
        <title>Phylogenomics reveals ancestral predisposition of the termite-cultivated fungus Termitomyces towards a domesticated lifestyle.</title>
        <authorList>
            <person name="Auxier B."/>
            <person name="Grum-Grzhimaylo A."/>
            <person name="Cardenas M.E."/>
            <person name="Lodge J.D."/>
            <person name="Laessoe T."/>
            <person name="Pedersen O."/>
            <person name="Smith M.E."/>
            <person name="Kuyper T.W."/>
            <person name="Franco-Molano E.A."/>
            <person name="Baroni T.J."/>
            <person name="Aanen D.K."/>
        </authorList>
    </citation>
    <scope>NUCLEOTIDE SEQUENCE</scope>
    <source>
        <strain evidence="1">D49</strain>
    </source>
</reference>
<reference evidence="1" key="1">
    <citation type="submission" date="2021-02" db="EMBL/GenBank/DDBJ databases">
        <authorList>
            <person name="Nieuwenhuis M."/>
            <person name="Van De Peppel L.J.J."/>
        </authorList>
    </citation>
    <scope>NUCLEOTIDE SEQUENCE</scope>
    <source>
        <strain evidence="1">D49</strain>
    </source>
</reference>
<dbReference type="Gene3D" id="1.10.510.10">
    <property type="entry name" value="Transferase(Phosphotransferase) domain 1"/>
    <property type="match status" value="1"/>
</dbReference>
<dbReference type="SUPFAM" id="SSF56112">
    <property type="entry name" value="Protein kinase-like (PK-like)"/>
    <property type="match status" value="1"/>
</dbReference>
<dbReference type="EMBL" id="JABCKI010006092">
    <property type="protein sequence ID" value="KAG5635434.1"/>
    <property type="molecule type" value="Genomic_DNA"/>
</dbReference>
<gene>
    <name evidence="1" type="ORF">H0H81_011254</name>
</gene>
<evidence type="ECO:0000313" key="1">
    <source>
        <dbReference type="EMBL" id="KAG5635434.1"/>
    </source>
</evidence>
<keyword evidence="2" id="KW-1185">Reference proteome</keyword>
<sequence>ELVTLTCVVSSAFHEKPSKYDIFHIIVSDLEIAEMSDNLGDSEFYQEKKLRKALQRRLENLDQVEVDPRDIANAADYLNTAIITYDDESAREKAIKNYIDIAVGQSGDWNSRLEWAHAIQPTCAWWHKLFLYIVLELKNIDGLAGNPSLQSIIDYGKIIPEKKYQEFQEFSNFPVVILGIAENRIDISIAVCVGEIHVSKLLTIDDTAGFLVSANILRLARVFKALSLCREDLMRYYDKIEEKANTMTSLSCLYPQPTPLDNSVEMPNLTYMRLMTRDGRPTLALVSLGDKFTAMYMATMYGVQNKVVVKFTPRYNQYAHGLLAKAGFAPKLHFCAPVVGGLFMVVMDHVDGKSLSQLKLPIPAAIPEQVKEAVNLLHKENIVFGDLQNPNILYSETLNQVFLVDFDWTGKHEGDRYPTALNLAHKWAAGVVRYGLMQKAHDIWQIERIEKLCK</sequence>
<organism evidence="1 2">
    <name type="scientific">Sphagnurus paluster</name>
    <dbReference type="NCBI Taxonomy" id="117069"/>
    <lineage>
        <taxon>Eukaryota</taxon>
        <taxon>Fungi</taxon>
        <taxon>Dikarya</taxon>
        <taxon>Basidiomycota</taxon>
        <taxon>Agaricomycotina</taxon>
        <taxon>Agaricomycetes</taxon>
        <taxon>Agaricomycetidae</taxon>
        <taxon>Agaricales</taxon>
        <taxon>Tricholomatineae</taxon>
        <taxon>Lyophyllaceae</taxon>
        <taxon>Sphagnurus</taxon>
    </lineage>
</organism>
<proteinExistence type="predicted"/>
<protein>
    <recommendedName>
        <fullName evidence="3">Protein kinase domain-containing protein</fullName>
    </recommendedName>
</protein>
<comment type="caution">
    <text evidence="1">The sequence shown here is derived from an EMBL/GenBank/DDBJ whole genome shotgun (WGS) entry which is preliminary data.</text>
</comment>
<evidence type="ECO:0000313" key="2">
    <source>
        <dbReference type="Proteomes" id="UP000717328"/>
    </source>
</evidence>
<name>A0A9P7FR22_9AGAR</name>
<dbReference type="OrthoDB" id="3250441at2759"/>
<dbReference type="InterPro" id="IPR011009">
    <property type="entry name" value="Kinase-like_dom_sf"/>
</dbReference>